<organism evidence="2 3">
    <name type="scientific">Linum trigynum</name>
    <dbReference type="NCBI Taxonomy" id="586398"/>
    <lineage>
        <taxon>Eukaryota</taxon>
        <taxon>Viridiplantae</taxon>
        <taxon>Streptophyta</taxon>
        <taxon>Embryophyta</taxon>
        <taxon>Tracheophyta</taxon>
        <taxon>Spermatophyta</taxon>
        <taxon>Magnoliopsida</taxon>
        <taxon>eudicotyledons</taxon>
        <taxon>Gunneridae</taxon>
        <taxon>Pentapetalae</taxon>
        <taxon>rosids</taxon>
        <taxon>fabids</taxon>
        <taxon>Malpighiales</taxon>
        <taxon>Linaceae</taxon>
        <taxon>Linum</taxon>
    </lineage>
</organism>
<feature type="region of interest" description="Disordered" evidence="1">
    <location>
        <begin position="17"/>
        <end position="61"/>
    </location>
</feature>
<reference evidence="2 3" key="1">
    <citation type="submission" date="2024-04" db="EMBL/GenBank/DDBJ databases">
        <authorList>
            <person name="Fracassetti M."/>
        </authorList>
    </citation>
    <scope>NUCLEOTIDE SEQUENCE [LARGE SCALE GENOMIC DNA]</scope>
</reference>
<name>A0AAV2CAE4_9ROSI</name>
<proteinExistence type="predicted"/>
<evidence type="ECO:0000313" key="2">
    <source>
        <dbReference type="EMBL" id="CAL1353487.1"/>
    </source>
</evidence>
<protein>
    <submittedName>
        <fullName evidence="2">Uncharacterized protein</fullName>
    </submittedName>
</protein>
<evidence type="ECO:0000256" key="1">
    <source>
        <dbReference type="SAM" id="MobiDB-lite"/>
    </source>
</evidence>
<dbReference type="Proteomes" id="UP001497516">
    <property type="component" value="Chromosome 1"/>
</dbReference>
<dbReference type="AlphaFoldDB" id="A0AAV2CAE4"/>
<keyword evidence="3" id="KW-1185">Reference proteome</keyword>
<dbReference type="EMBL" id="OZ034813">
    <property type="protein sequence ID" value="CAL1353487.1"/>
    <property type="molecule type" value="Genomic_DNA"/>
</dbReference>
<evidence type="ECO:0000313" key="3">
    <source>
        <dbReference type="Proteomes" id="UP001497516"/>
    </source>
</evidence>
<feature type="region of interest" description="Disordered" evidence="1">
    <location>
        <begin position="81"/>
        <end position="109"/>
    </location>
</feature>
<sequence>MPKSHTAVWETLCGRVKARQKPHGQPGHSHGRVGRGRVGSLKSLNETPHFSKPHGQLGKSHGRVAWSCESGFLVLSQFSAKEKGDPSFRETERFLERESDEQEFPSSLA</sequence>
<gene>
    <name evidence="2" type="ORF">LTRI10_LOCUS1387</name>
</gene>
<feature type="compositionally biased region" description="Basic and acidic residues" evidence="1">
    <location>
        <begin position="81"/>
        <end position="97"/>
    </location>
</feature>
<accession>A0AAV2CAE4</accession>